<evidence type="ECO:0000313" key="1">
    <source>
        <dbReference type="EMBL" id="PZX54691.1"/>
    </source>
</evidence>
<protein>
    <submittedName>
        <fullName evidence="1">Uncharacterized protein</fullName>
    </submittedName>
</protein>
<accession>A0A2W7R3E8</accession>
<organism evidence="1 2">
    <name type="scientific">Algoriphagus ratkowskyi</name>
    <dbReference type="NCBI Taxonomy" id="57028"/>
    <lineage>
        <taxon>Bacteria</taxon>
        <taxon>Pseudomonadati</taxon>
        <taxon>Bacteroidota</taxon>
        <taxon>Cytophagia</taxon>
        <taxon>Cytophagales</taxon>
        <taxon>Cyclobacteriaceae</taxon>
        <taxon>Algoriphagus</taxon>
    </lineage>
</organism>
<gene>
    <name evidence="1" type="ORF">LV84_02844</name>
</gene>
<name>A0A2W7R3E8_9BACT</name>
<sequence length="68" mass="7800">MKCGFMENINFKELLEKLSKGEITKSELFIFLQTLDENSGSNEVDEAFKEYFDAIVSSDLNDKKNNAK</sequence>
<dbReference type="AlphaFoldDB" id="A0A2W7R3E8"/>
<dbReference type="Proteomes" id="UP000249115">
    <property type="component" value="Unassembled WGS sequence"/>
</dbReference>
<proteinExistence type="predicted"/>
<reference evidence="1 2" key="1">
    <citation type="submission" date="2018-06" db="EMBL/GenBank/DDBJ databases">
        <title>Genomic Encyclopedia of Archaeal and Bacterial Type Strains, Phase II (KMG-II): from individual species to whole genera.</title>
        <authorList>
            <person name="Goeker M."/>
        </authorList>
    </citation>
    <scope>NUCLEOTIDE SEQUENCE [LARGE SCALE GENOMIC DNA]</scope>
    <source>
        <strain evidence="1 2">DSM 22686</strain>
    </source>
</reference>
<evidence type="ECO:0000313" key="2">
    <source>
        <dbReference type="Proteomes" id="UP000249115"/>
    </source>
</evidence>
<dbReference type="EMBL" id="QKZU01000010">
    <property type="protein sequence ID" value="PZX54691.1"/>
    <property type="molecule type" value="Genomic_DNA"/>
</dbReference>
<comment type="caution">
    <text evidence="1">The sequence shown here is derived from an EMBL/GenBank/DDBJ whole genome shotgun (WGS) entry which is preliminary data.</text>
</comment>